<dbReference type="STRING" id="1778.A9W97_07885"/>
<dbReference type="RefSeq" id="WP_055579152.1">
    <property type="nucleotide sequence ID" value="NZ_LKTM01000267.1"/>
</dbReference>
<gene>
    <name evidence="1" type="ORF">AO501_00690</name>
</gene>
<sequence>MPFVTDILGPRRPVACEAPPLVRGRRRRTSTIDTHPDEERGSIADLRARDMDGADVLSEVRVGARLVDNVIDEISATSQAPALQQLRGRRVGRGFRSTVETLFPEEVERSSLLHLLLDDWVGAALVSGYATQHAAIVLGVEEKMPPGVADRMSGICAGFAPEASLIRYTRQHDLIPTGRGPLAPPLDGLHQVEPLRARGMRRFRRLDVWPVADGGAKFDAHFRDSHMDDDRVETIVHEYTVAGSVDTSARTITSVVAEVRVLPWQECPGAIGSASRITGMALAELRDRVRGEFVGTSTCTHLNDTLRAIADLEALLPRR</sequence>
<reference evidence="1 2" key="1">
    <citation type="submission" date="2015-10" db="EMBL/GenBank/DDBJ databases">
        <title>Mycobacterium gordonae draft genome assembly.</title>
        <authorList>
            <person name="Ustinova V."/>
            <person name="Smirnova T."/>
            <person name="Blagodatskikh K."/>
            <person name="Varlamov D."/>
            <person name="Larionova E."/>
            <person name="Chernousova L."/>
        </authorList>
    </citation>
    <scope>NUCLEOTIDE SEQUENCE [LARGE SCALE GENOMIC DNA]</scope>
    <source>
        <strain evidence="1 2">CTRI 14-8773</strain>
    </source>
</reference>
<dbReference type="AlphaFoldDB" id="A0A0Q2R1J5"/>
<dbReference type="EMBL" id="LKTM01000267">
    <property type="protein sequence ID" value="KQH77926.1"/>
    <property type="molecule type" value="Genomic_DNA"/>
</dbReference>
<evidence type="ECO:0008006" key="3">
    <source>
        <dbReference type="Google" id="ProtNLM"/>
    </source>
</evidence>
<name>A0A0Q2R1J5_MYCGO</name>
<organism evidence="1 2">
    <name type="scientific">Mycobacterium gordonae</name>
    <dbReference type="NCBI Taxonomy" id="1778"/>
    <lineage>
        <taxon>Bacteria</taxon>
        <taxon>Bacillati</taxon>
        <taxon>Actinomycetota</taxon>
        <taxon>Actinomycetes</taxon>
        <taxon>Mycobacteriales</taxon>
        <taxon>Mycobacteriaceae</taxon>
        <taxon>Mycobacterium</taxon>
    </lineage>
</organism>
<evidence type="ECO:0000313" key="2">
    <source>
        <dbReference type="Proteomes" id="UP000051677"/>
    </source>
</evidence>
<accession>A0A0Q2R1J5</accession>
<protein>
    <recommendedName>
        <fullName evidence="3">DUF2889 domain-containing protein</fullName>
    </recommendedName>
</protein>
<comment type="caution">
    <text evidence="1">The sequence shown here is derived from an EMBL/GenBank/DDBJ whole genome shotgun (WGS) entry which is preliminary data.</text>
</comment>
<evidence type="ECO:0000313" key="1">
    <source>
        <dbReference type="EMBL" id="KQH77926.1"/>
    </source>
</evidence>
<dbReference type="InterPro" id="IPR021312">
    <property type="entry name" value="DUF2889"/>
</dbReference>
<dbReference type="OrthoDB" id="7530149at2"/>
<dbReference type="Proteomes" id="UP000051677">
    <property type="component" value="Unassembled WGS sequence"/>
</dbReference>
<proteinExistence type="predicted"/>
<dbReference type="Pfam" id="PF11136">
    <property type="entry name" value="DUF2889"/>
    <property type="match status" value="1"/>
</dbReference>